<reference evidence="3" key="1">
    <citation type="submission" date="2020-01" db="EMBL/GenBank/DDBJ databases">
        <authorList>
            <consortium name="DOE Joint Genome Institute"/>
            <person name="Haridas S."/>
            <person name="Albert R."/>
            <person name="Binder M."/>
            <person name="Bloem J."/>
            <person name="Labutti K."/>
            <person name="Salamov A."/>
            <person name="Andreopoulos B."/>
            <person name="Baker S.E."/>
            <person name="Barry K."/>
            <person name="Bills G."/>
            <person name="Bluhm B.H."/>
            <person name="Cannon C."/>
            <person name="Castanera R."/>
            <person name="Culley D.E."/>
            <person name="Daum C."/>
            <person name="Ezra D."/>
            <person name="Gonzalez J.B."/>
            <person name="Henrissat B."/>
            <person name="Kuo A."/>
            <person name="Liang C."/>
            <person name="Lipzen A."/>
            <person name="Lutzoni F."/>
            <person name="Magnuson J."/>
            <person name="Mondo S."/>
            <person name="Nolan M."/>
            <person name="Ohm R."/>
            <person name="Pangilinan J."/>
            <person name="Park H.-J."/>
            <person name="Ramirez L."/>
            <person name="Alfaro M."/>
            <person name="Sun H."/>
            <person name="Tritt A."/>
            <person name="Yoshinaga Y."/>
            <person name="Zwiers L.-H."/>
            <person name="Turgeon B.G."/>
            <person name="Goodwin S.B."/>
            <person name="Spatafora J.W."/>
            <person name="Crous P.W."/>
            <person name="Grigoriev I.V."/>
        </authorList>
    </citation>
    <scope>NUCLEOTIDE SEQUENCE</scope>
    <source>
        <strain evidence="3">IPT5</strain>
    </source>
</reference>
<feature type="region of interest" description="Disordered" evidence="1">
    <location>
        <begin position="69"/>
        <end position="97"/>
    </location>
</feature>
<accession>A0A6A7B511</accession>
<gene>
    <name evidence="3" type="ORF">T440DRAFT_479296</name>
</gene>
<evidence type="ECO:0000313" key="4">
    <source>
        <dbReference type="Proteomes" id="UP000799423"/>
    </source>
</evidence>
<feature type="chain" id="PRO_5025441999" evidence="2">
    <location>
        <begin position="27"/>
        <end position="270"/>
    </location>
</feature>
<evidence type="ECO:0000256" key="1">
    <source>
        <dbReference type="SAM" id="MobiDB-lite"/>
    </source>
</evidence>
<evidence type="ECO:0000313" key="3">
    <source>
        <dbReference type="EMBL" id="KAF2850611.1"/>
    </source>
</evidence>
<keyword evidence="4" id="KW-1185">Reference proteome</keyword>
<dbReference type="Proteomes" id="UP000799423">
    <property type="component" value="Unassembled WGS sequence"/>
</dbReference>
<dbReference type="OrthoDB" id="73875at2759"/>
<keyword evidence="2" id="KW-0732">Signal</keyword>
<feature type="region of interest" description="Disordered" evidence="1">
    <location>
        <begin position="242"/>
        <end position="270"/>
    </location>
</feature>
<sequence length="270" mass="29702">MKIPSLPALPVSVFIVWIATCPLSFAVPPRFPASVITRTVVPAHNASIQGDVGHVPLFHAHLGRRGCISSRPADSDPESDTDPDPASPGADPTAGWTCDGNIPSVEEIVEQIQLKGDLGTKISAFYTELHGVRALDTSKTWMNQHTDLIPCTPGYVMFDEIVDNTWYLAVVGALVRANDGARIDRFQKYLSQLMAEKTKGTAWIFAPVESDFANPNEDSTWAHWEFPALTQNPDVTEVIRTDPRDFQDPPSLTTIWRQGDPTQVPRGLNF</sequence>
<dbReference type="EMBL" id="MU006306">
    <property type="protein sequence ID" value="KAF2850611.1"/>
    <property type="molecule type" value="Genomic_DNA"/>
</dbReference>
<proteinExistence type="predicted"/>
<feature type="signal peptide" evidence="2">
    <location>
        <begin position="1"/>
        <end position="26"/>
    </location>
</feature>
<protein>
    <submittedName>
        <fullName evidence="3">Uncharacterized protein</fullName>
    </submittedName>
</protein>
<evidence type="ECO:0000256" key="2">
    <source>
        <dbReference type="SAM" id="SignalP"/>
    </source>
</evidence>
<organism evidence="3 4">
    <name type="scientific">Plenodomus tracheiphilus IPT5</name>
    <dbReference type="NCBI Taxonomy" id="1408161"/>
    <lineage>
        <taxon>Eukaryota</taxon>
        <taxon>Fungi</taxon>
        <taxon>Dikarya</taxon>
        <taxon>Ascomycota</taxon>
        <taxon>Pezizomycotina</taxon>
        <taxon>Dothideomycetes</taxon>
        <taxon>Pleosporomycetidae</taxon>
        <taxon>Pleosporales</taxon>
        <taxon>Pleosporineae</taxon>
        <taxon>Leptosphaeriaceae</taxon>
        <taxon>Plenodomus</taxon>
    </lineage>
</organism>
<dbReference type="AlphaFoldDB" id="A0A6A7B511"/>
<name>A0A6A7B511_9PLEO</name>